<dbReference type="CDD" id="cd00082">
    <property type="entry name" value="HisKA"/>
    <property type="match status" value="1"/>
</dbReference>
<keyword evidence="7" id="KW-0902">Two-component regulatory system</keyword>
<dbReference type="Gene3D" id="1.10.287.130">
    <property type="match status" value="1"/>
</dbReference>
<keyword evidence="4" id="KW-0597">Phosphoprotein</keyword>
<evidence type="ECO:0000259" key="9">
    <source>
        <dbReference type="PROSITE" id="PS50109"/>
    </source>
</evidence>
<evidence type="ECO:0000256" key="6">
    <source>
        <dbReference type="ARBA" id="ARBA00022777"/>
    </source>
</evidence>
<comment type="caution">
    <text evidence="10">The sequence shown here is derived from an EMBL/GenBank/DDBJ whole genome shotgun (WGS) entry which is preliminary data.</text>
</comment>
<sequence length="373" mass="42332">MPLNKDASRRPILRAWGGYLLALTAWVTAVIVLAFTCLWFFSSLNWSPSPIYYLLIWIRDYIPLVVAAVVLVGWVVISYFYLARPYRQLQAMLGAAKQLAHPSEQPITLPPAMGEAEAQLNLIRAQALRDAQHAKEAEQRKNDLVVYLAHDLKTPLTSVLGYLTLLSDEPDLPPEFRARYTGIALEKAQRLEDLINDFFDITRFNLTHLELECGDTDLKRMLEQLASEFEPVLRQQNLRCQLTLPETLHAVCDRDKMARVFDNLLNNACHYAYPDTTLEIRGWAENGWVILTFENAGATIPPEKLQRMFEQFFRLDPSRGTRAGNAGLGLAIAKEIVEAHGGSISAKSRDERICFTVRLPQSQENRKDFTTIS</sequence>
<feature type="transmembrane region" description="Helical" evidence="8">
    <location>
        <begin position="61"/>
        <end position="82"/>
    </location>
</feature>
<evidence type="ECO:0000256" key="1">
    <source>
        <dbReference type="ARBA" id="ARBA00000085"/>
    </source>
</evidence>
<dbReference type="Pfam" id="PF02518">
    <property type="entry name" value="HATPase_c"/>
    <property type="match status" value="1"/>
</dbReference>
<dbReference type="PRINTS" id="PR00344">
    <property type="entry name" value="BCTRLSENSOR"/>
</dbReference>
<dbReference type="Pfam" id="PF00512">
    <property type="entry name" value="HisKA"/>
    <property type="match status" value="1"/>
</dbReference>
<dbReference type="GO" id="GO:0004721">
    <property type="term" value="F:phosphoprotein phosphatase activity"/>
    <property type="evidence" value="ECO:0007669"/>
    <property type="project" value="TreeGrafter"/>
</dbReference>
<evidence type="ECO:0000313" key="11">
    <source>
        <dbReference type="Proteomes" id="UP000824258"/>
    </source>
</evidence>
<keyword evidence="8" id="KW-0812">Transmembrane</keyword>
<dbReference type="InterPro" id="IPR005467">
    <property type="entry name" value="His_kinase_dom"/>
</dbReference>
<dbReference type="GO" id="GO:0016036">
    <property type="term" value="P:cellular response to phosphate starvation"/>
    <property type="evidence" value="ECO:0007669"/>
    <property type="project" value="TreeGrafter"/>
</dbReference>
<dbReference type="Gene3D" id="3.30.565.10">
    <property type="entry name" value="Histidine kinase-like ATPase, C-terminal domain"/>
    <property type="match status" value="1"/>
</dbReference>
<dbReference type="PANTHER" id="PTHR45453:SF1">
    <property type="entry name" value="PHOSPHATE REGULON SENSOR PROTEIN PHOR"/>
    <property type="match status" value="1"/>
</dbReference>
<dbReference type="AlphaFoldDB" id="A0A9D1A8V4"/>
<dbReference type="SUPFAM" id="SSF47384">
    <property type="entry name" value="Homodimeric domain of signal transducing histidine kinase"/>
    <property type="match status" value="1"/>
</dbReference>
<accession>A0A9D1A8V4</accession>
<evidence type="ECO:0000256" key="5">
    <source>
        <dbReference type="ARBA" id="ARBA00022679"/>
    </source>
</evidence>
<name>A0A9D1A8V4_9FIRM</name>
<reference evidence="10" key="1">
    <citation type="submission" date="2020-10" db="EMBL/GenBank/DDBJ databases">
        <authorList>
            <person name="Gilroy R."/>
        </authorList>
    </citation>
    <scope>NUCLEOTIDE SEQUENCE</scope>
    <source>
        <strain evidence="10">ChiHjej9B8-7071</strain>
    </source>
</reference>
<dbReference type="GO" id="GO:0005886">
    <property type="term" value="C:plasma membrane"/>
    <property type="evidence" value="ECO:0007669"/>
    <property type="project" value="TreeGrafter"/>
</dbReference>
<feature type="domain" description="Histidine kinase" evidence="9">
    <location>
        <begin position="147"/>
        <end position="363"/>
    </location>
</feature>
<evidence type="ECO:0000256" key="2">
    <source>
        <dbReference type="ARBA" id="ARBA00004370"/>
    </source>
</evidence>
<reference evidence="10" key="2">
    <citation type="journal article" date="2021" name="PeerJ">
        <title>Extensive microbial diversity within the chicken gut microbiome revealed by metagenomics and culture.</title>
        <authorList>
            <person name="Gilroy R."/>
            <person name="Ravi A."/>
            <person name="Getino M."/>
            <person name="Pursley I."/>
            <person name="Horton D.L."/>
            <person name="Alikhan N.F."/>
            <person name="Baker D."/>
            <person name="Gharbi K."/>
            <person name="Hall N."/>
            <person name="Watson M."/>
            <person name="Adriaenssens E.M."/>
            <person name="Foster-Nyarko E."/>
            <person name="Jarju S."/>
            <person name="Secka A."/>
            <person name="Antonio M."/>
            <person name="Oren A."/>
            <person name="Chaudhuri R.R."/>
            <person name="La Ragione R."/>
            <person name="Hildebrand F."/>
            <person name="Pallen M.J."/>
        </authorList>
    </citation>
    <scope>NUCLEOTIDE SEQUENCE</scope>
    <source>
        <strain evidence="10">ChiHjej9B8-7071</strain>
    </source>
</reference>
<dbReference type="FunFam" id="3.30.565.10:FF:000006">
    <property type="entry name" value="Sensor histidine kinase WalK"/>
    <property type="match status" value="1"/>
</dbReference>
<keyword evidence="8" id="KW-0472">Membrane</keyword>
<proteinExistence type="predicted"/>
<dbReference type="InterPro" id="IPR003594">
    <property type="entry name" value="HATPase_dom"/>
</dbReference>
<dbReference type="InterPro" id="IPR003661">
    <property type="entry name" value="HisK_dim/P_dom"/>
</dbReference>
<evidence type="ECO:0000256" key="8">
    <source>
        <dbReference type="SAM" id="Phobius"/>
    </source>
</evidence>
<dbReference type="Proteomes" id="UP000824258">
    <property type="component" value="Unassembled WGS sequence"/>
</dbReference>
<dbReference type="InterPro" id="IPR036097">
    <property type="entry name" value="HisK_dim/P_sf"/>
</dbReference>
<keyword evidence="6 10" id="KW-0418">Kinase</keyword>
<evidence type="ECO:0000256" key="7">
    <source>
        <dbReference type="ARBA" id="ARBA00023012"/>
    </source>
</evidence>
<evidence type="ECO:0000313" key="10">
    <source>
        <dbReference type="EMBL" id="HIR10078.1"/>
    </source>
</evidence>
<gene>
    <name evidence="10" type="ORF">IAA70_06720</name>
</gene>
<keyword evidence="5" id="KW-0808">Transferase</keyword>
<evidence type="ECO:0000256" key="3">
    <source>
        <dbReference type="ARBA" id="ARBA00012438"/>
    </source>
</evidence>
<dbReference type="SMART" id="SM00387">
    <property type="entry name" value="HATPase_c"/>
    <property type="match status" value="1"/>
</dbReference>
<dbReference type="PANTHER" id="PTHR45453">
    <property type="entry name" value="PHOSPHATE REGULON SENSOR PROTEIN PHOR"/>
    <property type="match status" value="1"/>
</dbReference>
<dbReference type="SUPFAM" id="SSF55874">
    <property type="entry name" value="ATPase domain of HSP90 chaperone/DNA topoisomerase II/histidine kinase"/>
    <property type="match status" value="1"/>
</dbReference>
<keyword evidence="8" id="KW-1133">Transmembrane helix</keyword>
<dbReference type="InterPro" id="IPR050351">
    <property type="entry name" value="BphY/WalK/GraS-like"/>
</dbReference>
<dbReference type="PROSITE" id="PS50109">
    <property type="entry name" value="HIS_KIN"/>
    <property type="match status" value="1"/>
</dbReference>
<evidence type="ECO:0000256" key="4">
    <source>
        <dbReference type="ARBA" id="ARBA00022553"/>
    </source>
</evidence>
<comment type="catalytic activity">
    <reaction evidence="1">
        <text>ATP + protein L-histidine = ADP + protein N-phospho-L-histidine.</text>
        <dbReference type="EC" id="2.7.13.3"/>
    </reaction>
</comment>
<organism evidence="10 11">
    <name type="scientific">Candidatus Avoscillospira stercoripullorum</name>
    <dbReference type="NCBI Taxonomy" id="2840709"/>
    <lineage>
        <taxon>Bacteria</taxon>
        <taxon>Bacillati</taxon>
        <taxon>Bacillota</taxon>
        <taxon>Clostridia</taxon>
        <taxon>Eubacteriales</taxon>
        <taxon>Oscillospiraceae</taxon>
        <taxon>Oscillospiraceae incertae sedis</taxon>
        <taxon>Candidatus Avoscillospira</taxon>
    </lineage>
</organism>
<dbReference type="EC" id="2.7.13.3" evidence="3"/>
<dbReference type="InterPro" id="IPR004358">
    <property type="entry name" value="Sig_transdc_His_kin-like_C"/>
</dbReference>
<protein>
    <recommendedName>
        <fullName evidence="3">histidine kinase</fullName>
        <ecNumber evidence="3">2.7.13.3</ecNumber>
    </recommendedName>
</protein>
<dbReference type="EMBL" id="DVGD01000219">
    <property type="protein sequence ID" value="HIR10078.1"/>
    <property type="molecule type" value="Genomic_DNA"/>
</dbReference>
<dbReference type="InterPro" id="IPR036890">
    <property type="entry name" value="HATPase_C_sf"/>
</dbReference>
<dbReference type="SMART" id="SM00388">
    <property type="entry name" value="HisKA"/>
    <property type="match status" value="1"/>
</dbReference>
<dbReference type="GO" id="GO:0000155">
    <property type="term" value="F:phosphorelay sensor kinase activity"/>
    <property type="evidence" value="ECO:0007669"/>
    <property type="project" value="InterPro"/>
</dbReference>
<comment type="subcellular location">
    <subcellularLocation>
        <location evidence="2">Membrane</location>
    </subcellularLocation>
</comment>
<feature type="transmembrane region" description="Helical" evidence="8">
    <location>
        <begin position="20"/>
        <end position="41"/>
    </location>
</feature>